<dbReference type="InterPro" id="IPR036259">
    <property type="entry name" value="MFS_trans_sf"/>
</dbReference>
<keyword evidence="1" id="KW-0812">Transmembrane</keyword>
<keyword evidence="1" id="KW-0472">Membrane</keyword>
<protein>
    <submittedName>
        <fullName evidence="3">Uncharacterized protein</fullName>
    </submittedName>
</protein>
<feature type="transmembrane region" description="Helical" evidence="1">
    <location>
        <begin position="293"/>
        <end position="312"/>
    </location>
</feature>
<reference evidence="3" key="1">
    <citation type="submission" date="2016-04" db="UniProtKB">
        <authorList>
            <consortium name="WormBaseParasite"/>
        </authorList>
    </citation>
    <scope>IDENTIFICATION</scope>
</reference>
<proteinExistence type="predicted"/>
<dbReference type="Proteomes" id="UP000046393">
    <property type="component" value="Unplaced"/>
</dbReference>
<accession>A0A158R4A5</accession>
<keyword evidence="2" id="KW-1185">Reference proteome</keyword>
<evidence type="ECO:0000313" key="2">
    <source>
        <dbReference type="Proteomes" id="UP000046393"/>
    </source>
</evidence>
<evidence type="ECO:0000256" key="1">
    <source>
        <dbReference type="SAM" id="Phobius"/>
    </source>
</evidence>
<organism evidence="2 3">
    <name type="scientific">Syphacia muris</name>
    <dbReference type="NCBI Taxonomy" id="451379"/>
    <lineage>
        <taxon>Eukaryota</taxon>
        <taxon>Metazoa</taxon>
        <taxon>Ecdysozoa</taxon>
        <taxon>Nematoda</taxon>
        <taxon>Chromadorea</taxon>
        <taxon>Rhabditida</taxon>
        <taxon>Spirurina</taxon>
        <taxon>Oxyuridomorpha</taxon>
        <taxon>Oxyuroidea</taxon>
        <taxon>Oxyuridae</taxon>
        <taxon>Syphacia</taxon>
    </lineage>
</organism>
<dbReference type="WBParaSite" id="SMUV_0000284501-mRNA-1">
    <property type="protein sequence ID" value="SMUV_0000284501-mRNA-1"/>
    <property type="gene ID" value="SMUV_0000284501"/>
</dbReference>
<keyword evidence="1" id="KW-1133">Transmembrane helix</keyword>
<feature type="transmembrane region" description="Helical" evidence="1">
    <location>
        <begin position="262"/>
        <end position="281"/>
    </location>
</feature>
<dbReference type="AlphaFoldDB" id="A0A158R4A5"/>
<feature type="transmembrane region" description="Helical" evidence="1">
    <location>
        <begin position="63"/>
        <end position="81"/>
    </location>
</feature>
<dbReference type="STRING" id="451379.A0A158R4A5"/>
<feature type="transmembrane region" description="Helical" evidence="1">
    <location>
        <begin position="39"/>
        <end position="56"/>
    </location>
</feature>
<sequence length="429" mass="48505">MHETVRELIGNIRNTIKHYKNAIADNFLFESEYFCWANLAYRIANTFGSIITIFFIQRARLMTILFIASIFKLTNALMISLCNDLRLIVLLYWLSGMINGITKSAIVITFLCIQRKLSPHIIHVLQLFQSLGTIIGLFTMGIEPISSKLALEHQPFLGCYKSDILIGSQFNIQLSFVVVALTQVFIICYSYYYCNSIIKSENAQPSVTQDTQPPTSYGVASCIFVFDELLLYGTVICGFFIPALGMNLFLHVQRVSGFQVAKIYLVCCGSSLGSLLYPLLITKIFVKLGSRSFVALNFIAIIWLVLLFVSIMDIQMEFESNPGRNNSVKTLVWSFLSGQSAHPYRSRFRSRVQRLSKRLEKIRSGALSPHNLSRLRNSIREAGRRSTFRSTKSKSLDAKFVELYEVSSSKEKPCLDTASNDAVNESQNL</sequence>
<feature type="transmembrane region" description="Helical" evidence="1">
    <location>
        <begin position="229"/>
        <end position="250"/>
    </location>
</feature>
<evidence type="ECO:0000313" key="3">
    <source>
        <dbReference type="WBParaSite" id="SMUV_0000284501-mRNA-1"/>
    </source>
</evidence>
<dbReference type="SUPFAM" id="SSF103473">
    <property type="entry name" value="MFS general substrate transporter"/>
    <property type="match status" value="1"/>
</dbReference>
<name>A0A158R4A5_9BILA</name>
<feature type="transmembrane region" description="Helical" evidence="1">
    <location>
        <begin position="170"/>
        <end position="192"/>
    </location>
</feature>
<feature type="transmembrane region" description="Helical" evidence="1">
    <location>
        <begin position="87"/>
        <end position="112"/>
    </location>
</feature>
<feature type="transmembrane region" description="Helical" evidence="1">
    <location>
        <begin position="124"/>
        <end position="142"/>
    </location>
</feature>